<dbReference type="KEGG" id="din:Selin_1383"/>
<dbReference type="eggNOG" id="COG1381">
    <property type="taxonomic scope" value="Bacteria"/>
</dbReference>
<name>E6W682_DESIS</name>
<evidence type="ECO:0000313" key="2">
    <source>
        <dbReference type="Proteomes" id="UP000002572"/>
    </source>
</evidence>
<proteinExistence type="predicted"/>
<dbReference type="HOGENOM" id="CLU_1275971_0_0_0"/>
<evidence type="ECO:0000313" key="1">
    <source>
        <dbReference type="EMBL" id="ADU66118.1"/>
    </source>
</evidence>
<dbReference type="Proteomes" id="UP000002572">
    <property type="component" value="Chromosome"/>
</dbReference>
<dbReference type="STRING" id="653733.Selin_1383"/>
<dbReference type="InParanoid" id="E6W682"/>
<dbReference type="RefSeq" id="WP_013505999.1">
    <property type="nucleotide sequence ID" value="NC_014836.1"/>
</dbReference>
<gene>
    <name evidence="1" type="ordered locus">Selin_1383</name>
</gene>
<reference evidence="1 2" key="1">
    <citation type="submission" date="2010-12" db="EMBL/GenBank/DDBJ databases">
        <title>Complete sequence of Desulfurispirillum indicum S5.</title>
        <authorList>
            <consortium name="US DOE Joint Genome Institute"/>
            <person name="Lucas S."/>
            <person name="Copeland A."/>
            <person name="Lapidus A."/>
            <person name="Cheng J.-F."/>
            <person name="Goodwin L."/>
            <person name="Pitluck S."/>
            <person name="Chertkov O."/>
            <person name="Held B."/>
            <person name="Detter J.C."/>
            <person name="Han C."/>
            <person name="Tapia R."/>
            <person name="Land M."/>
            <person name="Hauser L."/>
            <person name="Kyrpides N."/>
            <person name="Ivanova N."/>
            <person name="Mikhailova N."/>
            <person name="Haggblom M."/>
            <person name="Rauschenbach I."/>
            <person name="Bini E."/>
            <person name="Woyke T."/>
        </authorList>
    </citation>
    <scope>NUCLEOTIDE SEQUENCE [LARGE SCALE GENOMIC DNA]</scope>
    <source>
        <strain evidence="2">ATCC BAA-1389 / DSM 22839 / S5</strain>
    </source>
</reference>
<sequence>MSESGIVLHTSPIRIRSLLVVFLTAEGVRECILPDSSHGAPVFGGRYDFIFQGKLLRSFSPVCEVPLALEQMLYGQALCEFLNKLGRDADISELFEPAWEVLGHSPSFQDRLPVFYRRFLQFLGTGELVAACSYCQRGVISYIVTDLGVQCDQCAVPSEGICFSPVESALLSGLSSFDSTSSAVSEALCRKIFSHFSMHTGTLRTLSWLDMAAAAP</sequence>
<protein>
    <recommendedName>
        <fullName evidence="3">DNA repair protein RecO</fullName>
    </recommendedName>
</protein>
<dbReference type="AlphaFoldDB" id="E6W682"/>
<organism evidence="1 2">
    <name type="scientific">Desulfurispirillum indicum (strain ATCC BAA-1389 / DSM 22839 / S5)</name>
    <dbReference type="NCBI Taxonomy" id="653733"/>
    <lineage>
        <taxon>Bacteria</taxon>
        <taxon>Pseudomonadati</taxon>
        <taxon>Chrysiogenota</taxon>
        <taxon>Chrysiogenia</taxon>
        <taxon>Chrysiogenales</taxon>
        <taxon>Chrysiogenaceae</taxon>
        <taxon>Desulfurispirillum</taxon>
    </lineage>
</organism>
<evidence type="ECO:0008006" key="3">
    <source>
        <dbReference type="Google" id="ProtNLM"/>
    </source>
</evidence>
<accession>E6W682</accession>
<dbReference type="EMBL" id="CP002432">
    <property type="protein sequence ID" value="ADU66118.1"/>
    <property type="molecule type" value="Genomic_DNA"/>
</dbReference>
<keyword evidence="2" id="KW-1185">Reference proteome</keyword>